<protein>
    <submittedName>
        <fullName evidence="2">TIGR01906 family membrane protein</fullName>
    </submittedName>
</protein>
<feature type="transmembrane region" description="Helical" evidence="1">
    <location>
        <begin position="152"/>
        <end position="172"/>
    </location>
</feature>
<reference evidence="2" key="1">
    <citation type="journal article" date="2021" name="PeerJ">
        <title>Extensive microbial diversity within the chicken gut microbiome revealed by metagenomics and culture.</title>
        <authorList>
            <person name="Gilroy R."/>
            <person name="Ravi A."/>
            <person name="Getino M."/>
            <person name="Pursley I."/>
            <person name="Horton D.L."/>
            <person name="Alikhan N.F."/>
            <person name="Baker D."/>
            <person name="Gharbi K."/>
            <person name="Hall N."/>
            <person name="Watson M."/>
            <person name="Adriaenssens E.M."/>
            <person name="Foster-Nyarko E."/>
            <person name="Jarju S."/>
            <person name="Secka A."/>
            <person name="Antonio M."/>
            <person name="Oren A."/>
            <person name="Chaudhuri R.R."/>
            <person name="La Ragione R."/>
            <person name="Hildebrand F."/>
            <person name="Pallen M.J."/>
        </authorList>
    </citation>
    <scope>NUCLEOTIDE SEQUENCE</scope>
    <source>
        <strain evidence="2">ChiGjej3B3-11674</strain>
    </source>
</reference>
<evidence type="ECO:0000313" key="2">
    <source>
        <dbReference type="EMBL" id="HJD34830.1"/>
    </source>
</evidence>
<dbReference type="AlphaFoldDB" id="A0A9D2R3R3"/>
<dbReference type="Pfam" id="PF07314">
    <property type="entry name" value="Lit"/>
    <property type="match status" value="1"/>
</dbReference>
<keyword evidence="1" id="KW-0472">Membrane</keyword>
<keyword evidence="1" id="KW-0812">Transmembrane</keyword>
<evidence type="ECO:0000313" key="3">
    <source>
        <dbReference type="Proteomes" id="UP000823897"/>
    </source>
</evidence>
<accession>A0A9D2R3R3</accession>
<dbReference type="InterPro" id="IPR010178">
    <property type="entry name" value="Lit"/>
</dbReference>
<organism evidence="2 3">
    <name type="scientific">Candidatus Mediterraneibacter tabaqchaliae</name>
    <dbReference type="NCBI Taxonomy" id="2838689"/>
    <lineage>
        <taxon>Bacteria</taxon>
        <taxon>Bacillati</taxon>
        <taxon>Bacillota</taxon>
        <taxon>Clostridia</taxon>
        <taxon>Lachnospirales</taxon>
        <taxon>Lachnospiraceae</taxon>
        <taxon>Mediterraneibacter</taxon>
    </lineage>
</organism>
<reference evidence="2" key="2">
    <citation type="submission" date="2021-04" db="EMBL/GenBank/DDBJ databases">
        <authorList>
            <person name="Gilroy R."/>
        </authorList>
    </citation>
    <scope>NUCLEOTIDE SEQUENCE</scope>
    <source>
        <strain evidence="2">ChiGjej3B3-11674</strain>
    </source>
</reference>
<comment type="caution">
    <text evidence="2">The sequence shown here is derived from an EMBL/GenBank/DDBJ whole genome shotgun (WGS) entry which is preliminary data.</text>
</comment>
<dbReference type="Proteomes" id="UP000823897">
    <property type="component" value="Unassembled WGS sequence"/>
</dbReference>
<sequence length="244" mass="27677">MGKEKNPVKQSNAVIKLQWLAGVILAFAVIAAVLITSFEIAMYSDFSVYQKEYEKYDVLSELDMTMDDVMYVTHEMMEYLRGGRDTLSVMTTVEGKEQDFFNEQDRFHMGEVRDLFMGGLDIRRGSCILAVLCLVFLLAVRADIRKIIPRAYQAALGVSAAAAAFIGIAAVIDFNAVFVRFHHIFFDNDQWIFDPAEDYMIRMLPEGLFYDFVIRIGGIFLGTLAILFAVSLIPGYLRKKKKSD</sequence>
<keyword evidence="1" id="KW-1133">Transmembrane helix</keyword>
<feature type="transmembrane region" description="Helical" evidence="1">
    <location>
        <begin position="212"/>
        <end position="237"/>
    </location>
</feature>
<feature type="transmembrane region" description="Helical" evidence="1">
    <location>
        <begin position="122"/>
        <end position="140"/>
    </location>
</feature>
<feature type="transmembrane region" description="Helical" evidence="1">
    <location>
        <begin position="20"/>
        <end position="43"/>
    </location>
</feature>
<evidence type="ECO:0000256" key="1">
    <source>
        <dbReference type="SAM" id="Phobius"/>
    </source>
</evidence>
<proteinExistence type="predicted"/>
<gene>
    <name evidence="2" type="ORF">H9911_09865</name>
</gene>
<dbReference type="NCBIfam" id="TIGR01906">
    <property type="entry name" value="integ_TIGR01906"/>
    <property type="match status" value="1"/>
</dbReference>
<name>A0A9D2R3R3_9FIRM</name>
<dbReference type="EMBL" id="DWUV01000190">
    <property type="protein sequence ID" value="HJD34830.1"/>
    <property type="molecule type" value="Genomic_DNA"/>
</dbReference>